<reference evidence="2 3" key="1">
    <citation type="submission" date="2018-06" db="EMBL/GenBank/DDBJ databases">
        <authorList>
            <consortium name="Pathogen Informatics"/>
            <person name="Doyle S."/>
        </authorList>
    </citation>
    <scope>NUCLEOTIDE SEQUENCE [LARGE SCALE GENOMIC DNA]</scope>
    <source>
        <strain evidence="2 3">NCTC10684</strain>
    </source>
</reference>
<dbReference type="RefSeq" id="WP_115732630.1">
    <property type="nucleotide sequence ID" value="NZ_BAAAVY010000037.1"/>
</dbReference>
<evidence type="ECO:0000313" key="3">
    <source>
        <dbReference type="Proteomes" id="UP000254701"/>
    </source>
</evidence>
<feature type="transmembrane region" description="Helical" evidence="1">
    <location>
        <begin position="6"/>
        <end position="28"/>
    </location>
</feature>
<evidence type="ECO:0000256" key="1">
    <source>
        <dbReference type="SAM" id="Phobius"/>
    </source>
</evidence>
<evidence type="ECO:0000313" key="2">
    <source>
        <dbReference type="EMBL" id="SUU90669.1"/>
    </source>
</evidence>
<dbReference type="Proteomes" id="UP000254701">
    <property type="component" value="Unassembled WGS sequence"/>
</dbReference>
<keyword evidence="1" id="KW-1133">Transmembrane helix</keyword>
<keyword evidence="1" id="KW-0812">Transmembrane</keyword>
<accession>A0A380WNW2</accession>
<keyword evidence="1" id="KW-0472">Membrane</keyword>
<proteinExistence type="predicted"/>
<sequence>MTMLGFLLSSPTLIAIIGGVLAALVAFLRGNSRGVRREREIQAKAEQKARDIADEVQSDVGAMSRDQLRAELAKRTRP</sequence>
<evidence type="ECO:0008006" key="4">
    <source>
        <dbReference type="Google" id="ProtNLM"/>
    </source>
</evidence>
<name>A0A380WNW2_AMIAI</name>
<protein>
    <recommendedName>
        <fullName evidence="4">ABC transporter permease</fullName>
    </recommendedName>
</protein>
<organism evidence="2 3">
    <name type="scientific">Aminobacter aminovorans</name>
    <name type="common">Chelatobacter heintzii</name>
    <dbReference type="NCBI Taxonomy" id="83263"/>
    <lineage>
        <taxon>Bacteria</taxon>
        <taxon>Pseudomonadati</taxon>
        <taxon>Pseudomonadota</taxon>
        <taxon>Alphaproteobacteria</taxon>
        <taxon>Hyphomicrobiales</taxon>
        <taxon>Phyllobacteriaceae</taxon>
        <taxon>Aminobacter</taxon>
    </lineage>
</organism>
<dbReference type="OrthoDB" id="8099713at2"/>
<gene>
    <name evidence="2" type="ORF">NCTC10684_03927</name>
</gene>
<dbReference type="AlphaFoldDB" id="A0A380WNW2"/>
<dbReference type="EMBL" id="UFSM01000001">
    <property type="protein sequence ID" value="SUU90669.1"/>
    <property type="molecule type" value="Genomic_DNA"/>
</dbReference>